<accession>W4FRQ8</accession>
<evidence type="ECO:0000313" key="2">
    <source>
        <dbReference type="EMBL" id="ETV69631.1"/>
    </source>
</evidence>
<organism evidence="2">
    <name type="scientific">Aphanomyces astaci</name>
    <name type="common">Crayfish plague agent</name>
    <dbReference type="NCBI Taxonomy" id="112090"/>
    <lineage>
        <taxon>Eukaryota</taxon>
        <taxon>Sar</taxon>
        <taxon>Stramenopiles</taxon>
        <taxon>Oomycota</taxon>
        <taxon>Saprolegniomycetes</taxon>
        <taxon>Saprolegniales</taxon>
        <taxon>Verrucalvaceae</taxon>
        <taxon>Aphanomyces</taxon>
    </lineage>
</organism>
<dbReference type="Pfam" id="PF13358">
    <property type="entry name" value="DDE_3"/>
    <property type="match status" value="1"/>
</dbReference>
<dbReference type="Gene3D" id="3.30.420.10">
    <property type="entry name" value="Ribonuclease H-like superfamily/Ribonuclease H"/>
    <property type="match status" value="1"/>
</dbReference>
<dbReference type="VEuPathDB" id="FungiDB:H257_14653"/>
<feature type="domain" description="Tc1-like transposase DDE" evidence="1">
    <location>
        <begin position="28"/>
        <end position="124"/>
    </location>
</feature>
<name>W4FRQ8_APHAT</name>
<reference evidence="2" key="1">
    <citation type="submission" date="2013-12" db="EMBL/GenBank/DDBJ databases">
        <title>The Genome Sequence of Aphanomyces astaci APO3.</title>
        <authorList>
            <consortium name="The Broad Institute Genomics Platform"/>
            <person name="Russ C."/>
            <person name="Tyler B."/>
            <person name="van West P."/>
            <person name="Dieguez-Uribeondo J."/>
            <person name="Young S.K."/>
            <person name="Zeng Q."/>
            <person name="Gargeya S."/>
            <person name="Fitzgerald M."/>
            <person name="Abouelleil A."/>
            <person name="Alvarado L."/>
            <person name="Chapman S.B."/>
            <person name="Gainer-Dewar J."/>
            <person name="Goldberg J."/>
            <person name="Griggs A."/>
            <person name="Gujja S."/>
            <person name="Hansen M."/>
            <person name="Howarth C."/>
            <person name="Imamovic A."/>
            <person name="Ireland A."/>
            <person name="Larimer J."/>
            <person name="McCowan C."/>
            <person name="Murphy C."/>
            <person name="Pearson M."/>
            <person name="Poon T.W."/>
            <person name="Priest M."/>
            <person name="Roberts A."/>
            <person name="Saif S."/>
            <person name="Shea T."/>
            <person name="Sykes S."/>
            <person name="Wortman J."/>
            <person name="Nusbaum C."/>
            <person name="Birren B."/>
        </authorList>
    </citation>
    <scope>NUCLEOTIDE SEQUENCE [LARGE SCALE GENOMIC DNA]</scope>
    <source>
        <strain evidence="2">APO3</strain>
    </source>
</reference>
<protein>
    <recommendedName>
        <fullName evidence="1">Tc1-like transposase DDE domain-containing protein</fullName>
    </recommendedName>
</protein>
<dbReference type="GO" id="GO:0003676">
    <property type="term" value="F:nucleic acid binding"/>
    <property type="evidence" value="ECO:0007669"/>
    <property type="project" value="InterPro"/>
</dbReference>
<dbReference type="InterPro" id="IPR038717">
    <property type="entry name" value="Tc1-like_DDE_dom"/>
</dbReference>
<dbReference type="RefSeq" id="XP_009840847.1">
    <property type="nucleotide sequence ID" value="XM_009842545.1"/>
</dbReference>
<gene>
    <name evidence="2" type="ORF">H257_14653</name>
</gene>
<dbReference type="EMBL" id="KI913173">
    <property type="protein sequence ID" value="ETV69631.1"/>
    <property type="molecule type" value="Genomic_DNA"/>
</dbReference>
<evidence type="ECO:0000259" key="1">
    <source>
        <dbReference type="Pfam" id="PF13358"/>
    </source>
</evidence>
<dbReference type="InterPro" id="IPR036397">
    <property type="entry name" value="RNaseH_sf"/>
</dbReference>
<dbReference type="PANTHER" id="PTHR45023">
    <property type="match status" value="1"/>
</dbReference>
<dbReference type="PANTHER" id="PTHR45023:SF4">
    <property type="entry name" value="GLYCINE-RICH PROTEIN-RELATED"/>
    <property type="match status" value="1"/>
</dbReference>
<dbReference type="AlphaFoldDB" id="W4FRQ8"/>
<sequence>MNDISFKEKRQAYVHAFRVFAGQGKIPIWIDETNFNLFTSRIKARAKRGQRAVVVRGGTQKGKNLHIIGAMSTTNFFYCEHKRGAYRNTEANEWLQRMLRAANAHYGSLDDIIVIADNAPCHSSLFTMMMSPVVIKGRSVGVPNFKEAEDVALARAYVQESTVAAIGTDQSGDTFWCKVGDAYNAIKPDGSPNRSVSSLTSRFNGTLAKATNKWVGCMTDALRQYHSGWQYADYIQNAHVEYALANKDKRYAHESVYAVLCKIPKFAIDTEQIESRVNAALGLDDVESGDGSEAPVIHSAIRPDVGKKADKKRKLNATVASDGDGLAPKELQAVEEAVAATKEKNVLLKESLLIQQESLRVAALNSRIAFFQQCPDSEASKMFFAMQSKLFLAEMEEENRRLADGKVEMHPSEK</sequence>
<dbReference type="OrthoDB" id="70182at2759"/>
<proteinExistence type="predicted"/>
<dbReference type="GeneID" id="20816649"/>